<reference evidence="1 2" key="1">
    <citation type="submission" date="2018-01" db="EMBL/GenBank/DDBJ databases">
        <title>Complete genome sequence of Bacteriovorax stolpii DSM12778.</title>
        <authorList>
            <person name="Tang B."/>
            <person name="Chang J."/>
        </authorList>
    </citation>
    <scope>NUCLEOTIDE SEQUENCE [LARGE SCALE GENOMIC DNA]</scope>
    <source>
        <strain evidence="1 2">DSM 12778</strain>
    </source>
</reference>
<keyword evidence="2" id="KW-1185">Reference proteome</keyword>
<gene>
    <name evidence="1" type="ORF">C0V70_04110</name>
</gene>
<sequence length="141" mass="15422">MKTLIATSLLLTVVSAFGYERPEDGPMTAKQADQLRNAVTVTITDVNERAFSKKAKAKYEAVLMNPFTRSITCDIDLTSTLKTEAIDSKKHVGIYAPARSGQKVTGEIDIKHGKKGEEDGLQWINAKGTAVTTSNCRFIDQ</sequence>
<dbReference type="AlphaFoldDB" id="A0A2K9NP80"/>
<protein>
    <submittedName>
        <fullName evidence="1">Uncharacterized protein</fullName>
    </submittedName>
</protein>
<name>A0A2K9NP80_BACTC</name>
<dbReference type="EMBL" id="CP025704">
    <property type="protein sequence ID" value="AUN97308.1"/>
    <property type="molecule type" value="Genomic_DNA"/>
</dbReference>
<dbReference type="Proteomes" id="UP000235584">
    <property type="component" value="Chromosome"/>
</dbReference>
<evidence type="ECO:0000313" key="1">
    <source>
        <dbReference type="EMBL" id="AUN97308.1"/>
    </source>
</evidence>
<dbReference type="RefSeq" id="WP_102242603.1">
    <property type="nucleotide sequence ID" value="NZ_CP025704.1"/>
</dbReference>
<accession>A0A2K9NP80</accession>
<dbReference type="KEGG" id="bsto:C0V70_04110"/>
<proteinExistence type="predicted"/>
<evidence type="ECO:0000313" key="2">
    <source>
        <dbReference type="Proteomes" id="UP000235584"/>
    </source>
</evidence>
<organism evidence="1 2">
    <name type="scientific">Bacteriovorax stolpii</name>
    <name type="common">Bdellovibrio stolpii</name>
    <dbReference type="NCBI Taxonomy" id="960"/>
    <lineage>
        <taxon>Bacteria</taxon>
        <taxon>Pseudomonadati</taxon>
        <taxon>Bdellovibrionota</taxon>
        <taxon>Bacteriovoracia</taxon>
        <taxon>Bacteriovoracales</taxon>
        <taxon>Bacteriovoracaceae</taxon>
        <taxon>Bacteriovorax</taxon>
    </lineage>
</organism>